<feature type="domain" description="J" evidence="11">
    <location>
        <begin position="50"/>
        <end position="114"/>
    </location>
</feature>
<evidence type="ECO:0000313" key="15">
    <source>
        <dbReference type="WBParaSite" id="HCON_00080640-00001"/>
    </source>
</evidence>
<evidence type="ECO:0000256" key="7">
    <source>
        <dbReference type="ARBA" id="ARBA00023186"/>
    </source>
</evidence>
<dbReference type="OrthoDB" id="10250354at2759"/>
<dbReference type="PROSITE" id="PS50090">
    <property type="entry name" value="MYB_LIKE"/>
    <property type="match status" value="1"/>
</dbReference>
<protein>
    <submittedName>
        <fullName evidence="15">DnaJ homolog subfamily C member 1</fullName>
    </submittedName>
</protein>
<keyword evidence="8" id="KW-0539">Nucleus</keyword>
<dbReference type="InterPro" id="IPR001623">
    <property type="entry name" value="DnaJ_domain"/>
</dbReference>
<dbReference type="Proteomes" id="UP000025227">
    <property type="component" value="Unplaced"/>
</dbReference>
<organism evidence="14 15">
    <name type="scientific">Haemonchus contortus</name>
    <name type="common">Barber pole worm</name>
    <dbReference type="NCBI Taxonomy" id="6289"/>
    <lineage>
        <taxon>Eukaryota</taxon>
        <taxon>Metazoa</taxon>
        <taxon>Ecdysozoa</taxon>
        <taxon>Nematoda</taxon>
        <taxon>Chromadorea</taxon>
        <taxon>Rhabditida</taxon>
        <taxon>Rhabditina</taxon>
        <taxon>Rhabditomorpha</taxon>
        <taxon>Strongyloidea</taxon>
        <taxon>Trichostrongylidae</taxon>
        <taxon>Haemonchus</taxon>
    </lineage>
</organism>
<evidence type="ECO:0000256" key="5">
    <source>
        <dbReference type="ARBA" id="ARBA00022989"/>
    </source>
</evidence>
<reference evidence="15" key="1">
    <citation type="submission" date="2020-12" db="UniProtKB">
        <authorList>
            <consortium name="WormBaseParasite"/>
        </authorList>
    </citation>
    <scope>IDENTIFICATION</scope>
    <source>
        <strain evidence="15">MHco3</strain>
    </source>
</reference>
<evidence type="ECO:0000256" key="1">
    <source>
        <dbReference type="ARBA" id="ARBA00004123"/>
    </source>
</evidence>
<dbReference type="Pfam" id="PF23082">
    <property type="entry name" value="Myb_DNA-binding_2"/>
    <property type="match status" value="2"/>
</dbReference>
<dbReference type="InterPro" id="IPR017884">
    <property type="entry name" value="SANT_dom"/>
</dbReference>
<feature type="transmembrane region" description="Helical" evidence="10">
    <location>
        <begin position="6"/>
        <end position="26"/>
    </location>
</feature>
<dbReference type="SUPFAM" id="SSF46565">
    <property type="entry name" value="Chaperone J-domain"/>
    <property type="match status" value="1"/>
</dbReference>
<keyword evidence="6 10" id="KW-0472">Membrane</keyword>
<evidence type="ECO:0000256" key="8">
    <source>
        <dbReference type="ARBA" id="ARBA00023242"/>
    </source>
</evidence>
<dbReference type="InterPro" id="IPR036869">
    <property type="entry name" value="J_dom_sf"/>
</dbReference>
<dbReference type="PROSITE" id="PS50076">
    <property type="entry name" value="DNAJ_2"/>
    <property type="match status" value="1"/>
</dbReference>
<comment type="subcellular location">
    <subcellularLocation>
        <location evidence="9">Endomembrane system</location>
        <topology evidence="9">Single-pass membrane protein</topology>
    </subcellularLocation>
    <subcellularLocation>
        <location evidence="1">Nucleus</location>
    </subcellularLocation>
</comment>
<dbReference type="PROSITE" id="PS51293">
    <property type="entry name" value="SANT"/>
    <property type="match status" value="1"/>
</dbReference>
<dbReference type="SMART" id="SM00271">
    <property type="entry name" value="DnaJ"/>
    <property type="match status" value="1"/>
</dbReference>
<proteinExistence type="predicted"/>
<evidence type="ECO:0000256" key="10">
    <source>
        <dbReference type="SAM" id="Phobius"/>
    </source>
</evidence>
<feature type="transmembrane region" description="Helical" evidence="10">
    <location>
        <begin position="139"/>
        <end position="159"/>
    </location>
</feature>
<sequence>LSRHALPIPCLLMFTVLHVAVLLAYFPYATPSWQAEELALYDLVEEVHNNFYDIYGISKDASVAEIKRAYRKLSLEWHPDRNSAPDASDKFRQIAAIYEVLKSTELREKYNNVLEFGLPDWRQPVFYYRKMRKLSWYEALLVLIGVSSIAHYLMMWAAYYEKYLVLSQSIKKSRKREKKSEPDVSATQLREALEIYRPQTYNLLPFLIVRGSWSTFMFLIAVAKEYMTRREVPDEEEVVETRKPSTTPRAPAPVFNYEVATDLKPVSTNNPESYAKYMSEQLESNKKHSGAMWTGEELYQLVRLSTEKFPPGTPNRWECMARVLNRSAQDIVTMAGKLKHMKQEEYAKLAAGQQSSSVSSSVMDVHSNKQTDGSNKAILTTEWSQLEQKQLETALQQYPKGCEDRWEKIASAVPTKSKEQCQQRLKELVELVRRKKANVKNKE</sequence>
<feature type="domain" description="Myb-like" evidence="12">
    <location>
        <begin position="383"/>
        <end position="429"/>
    </location>
</feature>
<dbReference type="GO" id="GO:0005634">
    <property type="term" value="C:nucleus"/>
    <property type="evidence" value="ECO:0007669"/>
    <property type="project" value="UniProtKB-SubCell"/>
</dbReference>
<evidence type="ECO:0000256" key="9">
    <source>
        <dbReference type="ARBA" id="ARBA00037847"/>
    </source>
</evidence>
<dbReference type="CDD" id="cd00167">
    <property type="entry name" value="SANT"/>
    <property type="match status" value="1"/>
</dbReference>
<evidence type="ECO:0000256" key="2">
    <source>
        <dbReference type="ARBA" id="ARBA00022692"/>
    </source>
</evidence>
<dbReference type="PANTHER" id="PTHR44653">
    <property type="entry name" value="DNAJ HOMOLOG SUBFAMILY C MEMBER 1"/>
    <property type="match status" value="1"/>
</dbReference>
<dbReference type="AlphaFoldDB" id="A0A7I5E964"/>
<evidence type="ECO:0000256" key="4">
    <source>
        <dbReference type="ARBA" id="ARBA00022737"/>
    </source>
</evidence>
<dbReference type="InterPro" id="IPR009057">
    <property type="entry name" value="Homeodomain-like_sf"/>
</dbReference>
<keyword evidence="7" id="KW-0143">Chaperone</keyword>
<dbReference type="SMART" id="SM00717">
    <property type="entry name" value="SANT"/>
    <property type="match status" value="2"/>
</dbReference>
<feature type="transmembrane region" description="Helical" evidence="10">
    <location>
        <begin position="203"/>
        <end position="223"/>
    </location>
</feature>
<dbReference type="OMA" id="AAYWERK"/>
<evidence type="ECO:0000256" key="6">
    <source>
        <dbReference type="ARBA" id="ARBA00023136"/>
    </source>
</evidence>
<keyword evidence="4" id="KW-0677">Repeat</keyword>
<feature type="domain" description="SANT" evidence="13">
    <location>
        <begin position="378"/>
        <end position="433"/>
    </location>
</feature>
<evidence type="ECO:0000259" key="11">
    <source>
        <dbReference type="PROSITE" id="PS50076"/>
    </source>
</evidence>
<dbReference type="SUPFAM" id="SSF46689">
    <property type="entry name" value="Homeodomain-like"/>
    <property type="match status" value="1"/>
</dbReference>
<keyword evidence="5 10" id="KW-1133">Transmembrane helix</keyword>
<dbReference type="GO" id="GO:0012505">
    <property type="term" value="C:endomembrane system"/>
    <property type="evidence" value="ECO:0007669"/>
    <property type="project" value="UniProtKB-SubCell"/>
</dbReference>
<evidence type="ECO:0000259" key="13">
    <source>
        <dbReference type="PROSITE" id="PS51293"/>
    </source>
</evidence>
<dbReference type="FunFam" id="1.10.10.60:FF:000180">
    <property type="entry name" value="DnaJ (Hsp40) homolog, subfamily C, member 2"/>
    <property type="match status" value="1"/>
</dbReference>
<name>A0A7I5E964_HAECO</name>
<dbReference type="Gene3D" id="1.10.287.110">
    <property type="entry name" value="DnaJ domain"/>
    <property type="match status" value="1"/>
</dbReference>
<dbReference type="PANTHER" id="PTHR44653:SF2">
    <property type="entry name" value="DNAJ HOMOLOG SUBFAMILY C MEMBER 1"/>
    <property type="match status" value="1"/>
</dbReference>
<keyword evidence="2 10" id="KW-0812">Transmembrane</keyword>
<evidence type="ECO:0000313" key="14">
    <source>
        <dbReference type="Proteomes" id="UP000025227"/>
    </source>
</evidence>
<dbReference type="Pfam" id="PF00226">
    <property type="entry name" value="DnaJ"/>
    <property type="match status" value="1"/>
</dbReference>
<dbReference type="WBParaSite" id="HCON_00080640-00001">
    <property type="protein sequence ID" value="HCON_00080640-00001"/>
    <property type="gene ID" value="HCON_00080640"/>
</dbReference>
<dbReference type="Gene3D" id="1.10.10.60">
    <property type="entry name" value="Homeodomain-like"/>
    <property type="match status" value="2"/>
</dbReference>
<dbReference type="PRINTS" id="PR00625">
    <property type="entry name" value="JDOMAIN"/>
</dbReference>
<keyword evidence="3" id="KW-0732">Signal</keyword>
<evidence type="ECO:0000256" key="3">
    <source>
        <dbReference type="ARBA" id="ARBA00022729"/>
    </source>
</evidence>
<accession>A0A7I5E964</accession>
<dbReference type="InterPro" id="IPR001005">
    <property type="entry name" value="SANT/Myb"/>
</dbReference>
<dbReference type="CDD" id="cd06257">
    <property type="entry name" value="DnaJ"/>
    <property type="match status" value="1"/>
</dbReference>
<evidence type="ECO:0000259" key="12">
    <source>
        <dbReference type="PROSITE" id="PS50090"/>
    </source>
</evidence>
<keyword evidence="14" id="KW-1185">Reference proteome</keyword>
<dbReference type="InterPro" id="IPR052606">
    <property type="entry name" value="DnaJ_domain_protein"/>
</dbReference>